<name>A0A540UVL4_9BACL</name>
<dbReference type="Gene3D" id="3.30.70.2940">
    <property type="match status" value="1"/>
</dbReference>
<dbReference type="InterPro" id="IPR019117">
    <property type="entry name" value="CRISPR-assoc_protein_Cmr3"/>
</dbReference>
<protein>
    <submittedName>
        <fullName evidence="1">Type III-B CRISPR module-associated protein Cmr3</fullName>
    </submittedName>
</protein>
<sequence length="377" mass="43399">MKTITLKPVDSFFFRGHAYADAGSDTTMTGFFPPRPNTIYNALRSAYIYTNSSFESFTKEENEELKRWMGSPDTHGDFRIKGLFISKKNQLVLPLPLDYQVVEDDESLTGYPLRIKQNDFFQSSNSTDWALYATVKNKKSKNAQGKFAYFDQWKQSVLNQTPIHRLLITHDFVDEYAKVGIHVDYVNKKAKNEYLYRMNMLSMKPDCSLEVLIDRTPDFTNVRFARLGGESRPWIVKQNSYEHPFFWNSKELQEIENQLRENCIARIILLTPSIWKQGSRPGSFDEVTGKLVLPNDITVEPIAWAVGRPEVFGGWDIVRNRPKQRQWMVPAGTVVYVRIDEEKISKLMNLANGFHFSDDLIQEGFGFSIISGVVKGG</sequence>
<organism evidence="1 2">
    <name type="scientific">Ureibacillus terrenus</name>
    <dbReference type="NCBI Taxonomy" id="118246"/>
    <lineage>
        <taxon>Bacteria</taxon>
        <taxon>Bacillati</taxon>
        <taxon>Bacillota</taxon>
        <taxon>Bacilli</taxon>
        <taxon>Bacillales</taxon>
        <taxon>Caryophanaceae</taxon>
        <taxon>Ureibacillus</taxon>
    </lineage>
</organism>
<evidence type="ECO:0000313" key="2">
    <source>
        <dbReference type="Proteomes" id="UP000315753"/>
    </source>
</evidence>
<accession>A0A540UVL4</accession>
<proteinExistence type="predicted"/>
<comment type="caution">
    <text evidence="1">The sequence shown here is derived from an EMBL/GenBank/DDBJ whole genome shotgun (WGS) entry which is preliminary data.</text>
</comment>
<dbReference type="AlphaFoldDB" id="A0A540UVL4"/>
<dbReference type="RefSeq" id="WP_141603298.1">
    <property type="nucleotide sequence ID" value="NZ_JARMSC010000020.1"/>
</dbReference>
<dbReference type="EMBL" id="VIGD01000028">
    <property type="protein sequence ID" value="TQE88535.1"/>
    <property type="molecule type" value="Genomic_DNA"/>
</dbReference>
<dbReference type="Gene3D" id="2.60.40.4350">
    <property type="match status" value="1"/>
</dbReference>
<dbReference type="OrthoDB" id="6162707at2"/>
<reference evidence="1 2" key="1">
    <citation type="submission" date="2019-06" db="EMBL/GenBank/DDBJ databases">
        <title>Genome sequence of Ureibacillus terrenus.</title>
        <authorList>
            <person name="Maclea K.S."/>
            <person name="Simoes M."/>
        </authorList>
    </citation>
    <scope>NUCLEOTIDE SEQUENCE [LARGE SCALE GENOMIC DNA]</scope>
    <source>
        <strain evidence="1 2">ATCC BAA-384</strain>
    </source>
</reference>
<dbReference type="Pfam" id="PF09700">
    <property type="entry name" value="Cas_Cmr3"/>
    <property type="match status" value="1"/>
</dbReference>
<dbReference type="Proteomes" id="UP000315753">
    <property type="component" value="Unassembled WGS sequence"/>
</dbReference>
<keyword evidence="2" id="KW-1185">Reference proteome</keyword>
<evidence type="ECO:0000313" key="1">
    <source>
        <dbReference type="EMBL" id="TQE88535.1"/>
    </source>
</evidence>
<gene>
    <name evidence="1" type="ORF">FKZ59_13615</name>
</gene>